<evidence type="ECO:0000313" key="4">
    <source>
        <dbReference type="EMBL" id="ENZ41837.1"/>
    </source>
</evidence>
<evidence type="ECO:0000259" key="3">
    <source>
        <dbReference type="Pfam" id="PF08240"/>
    </source>
</evidence>
<dbReference type="InterPro" id="IPR013154">
    <property type="entry name" value="ADH-like_N"/>
</dbReference>
<comment type="caution">
    <text evidence="4">The sequence shown here is derived from an EMBL/GenBank/DDBJ whole genome shotgun (WGS) entry which is preliminary data.</text>
</comment>
<dbReference type="InterPro" id="IPR036291">
    <property type="entry name" value="NAD(P)-bd_dom_sf"/>
</dbReference>
<dbReference type="SUPFAM" id="SSF51735">
    <property type="entry name" value="NAD(P)-binding Rossmann-fold domains"/>
    <property type="match status" value="1"/>
</dbReference>
<sequence length="332" mass="36052">MRAIRYLAPGKVRLEDVPKPEVHNGQVLLRISHAGICGSDMTIYSGKHPRAKAPLILGHEFSGIISSPHPDYPEGTLVTIYPHQACGHCATCLRGLSHTCSHLRIIGIDQDGGMADWAVVPEEAIYPLPKTVSGALAAFVEPVSIGVHAVRHGKYQSGDNAVIFGAGGIGLSVAITLRRFGADNIMICEPNEARRKIAAELGFALGSVENPLESVLDFSKGEGADFVFDCAGHQSVADVLPDSVRIGGSIIMVAGYKIPPTFQFQKGMMREFDIRFVRNSERKDFSIACDLIQQELGYEKLLNCVLRPEEVQKGFDVPADALKVLFDFSREV</sequence>
<dbReference type="InterPro" id="IPR013149">
    <property type="entry name" value="ADH-like_C"/>
</dbReference>
<dbReference type="EMBL" id="AGYG01000009">
    <property type="protein sequence ID" value="ENZ41837.1"/>
    <property type="molecule type" value="Genomic_DNA"/>
</dbReference>
<gene>
    <name evidence="4" type="ORF">HMPREF1097_01213</name>
</gene>
<dbReference type="HOGENOM" id="CLU_026673_11_0_9"/>
<keyword evidence="1" id="KW-0560">Oxidoreductase</keyword>
<dbReference type="Proteomes" id="UP000013041">
    <property type="component" value="Unassembled WGS sequence"/>
</dbReference>
<dbReference type="Pfam" id="PF00107">
    <property type="entry name" value="ADH_zinc_N"/>
    <property type="match status" value="1"/>
</dbReference>
<reference evidence="4 5" key="1">
    <citation type="submission" date="2013-01" db="EMBL/GenBank/DDBJ databases">
        <title>The Genome Sequence of Clostridium bolteae 90B8.</title>
        <authorList>
            <consortium name="The Broad Institute Genome Sequencing Platform"/>
            <person name="Earl A."/>
            <person name="Ward D."/>
            <person name="Feldgarden M."/>
            <person name="Gevers D."/>
            <person name="Courvalin P."/>
            <person name="Lambert T."/>
            <person name="Walker B."/>
            <person name="Young S.K."/>
            <person name="Zeng Q."/>
            <person name="Gargeya S."/>
            <person name="Fitzgerald M."/>
            <person name="Haas B."/>
            <person name="Abouelleil A."/>
            <person name="Alvarado L."/>
            <person name="Arachchi H.M."/>
            <person name="Berlin A.M."/>
            <person name="Chapman S.B."/>
            <person name="Dewar J."/>
            <person name="Goldberg J."/>
            <person name="Griggs A."/>
            <person name="Gujja S."/>
            <person name="Hansen M."/>
            <person name="Howarth C."/>
            <person name="Imamovic A."/>
            <person name="Larimer J."/>
            <person name="McCowan C."/>
            <person name="Murphy C."/>
            <person name="Neiman D."/>
            <person name="Pearson M."/>
            <person name="Priest M."/>
            <person name="Roberts A."/>
            <person name="Saif S."/>
            <person name="Shea T."/>
            <person name="Sisk P."/>
            <person name="Sykes S."/>
            <person name="Wortman J."/>
            <person name="Nusbaum C."/>
            <person name="Birren B."/>
        </authorList>
    </citation>
    <scope>NUCLEOTIDE SEQUENCE [LARGE SCALE GENOMIC DNA]</scope>
    <source>
        <strain evidence="4 5">90B8</strain>
    </source>
</reference>
<dbReference type="Gene3D" id="3.40.50.720">
    <property type="entry name" value="NAD(P)-binding Rossmann-like Domain"/>
    <property type="match status" value="1"/>
</dbReference>
<dbReference type="Gene3D" id="3.90.180.10">
    <property type="entry name" value="Medium-chain alcohol dehydrogenases, catalytic domain"/>
    <property type="match status" value="1"/>
</dbReference>
<proteinExistence type="predicted"/>
<feature type="domain" description="Alcohol dehydrogenase-like N-terminal" evidence="3">
    <location>
        <begin position="24"/>
        <end position="130"/>
    </location>
</feature>
<organism evidence="4 5">
    <name type="scientific">Enterocloster bolteae 90B8</name>
    <dbReference type="NCBI Taxonomy" id="997897"/>
    <lineage>
        <taxon>Bacteria</taxon>
        <taxon>Bacillati</taxon>
        <taxon>Bacillota</taxon>
        <taxon>Clostridia</taxon>
        <taxon>Lachnospirales</taxon>
        <taxon>Lachnospiraceae</taxon>
        <taxon>Enterocloster</taxon>
    </lineage>
</organism>
<dbReference type="SUPFAM" id="SSF50129">
    <property type="entry name" value="GroES-like"/>
    <property type="match status" value="1"/>
</dbReference>
<dbReference type="PATRIC" id="fig|997897.5.peg.1291"/>
<accession>R0BC27</accession>
<evidence type="ECO:0000259" key="2">
    <source>
        <dbReference type="Pfam" id="PF00107"/>
    </source>
</evidence>
<feature type="domain" description="Alcohol dehydrogenase-like C-terminal" evidence="2">
    <location>
        <begin position="168"/>
        <end position="293"/>
    </location>
</feature>
<dbReference type="InterPro" id="IPR050129">
    <property type="entry name" value="Zn_alcohol_dh"/>
</dbReference>
<evidence type="ECO:0000313" key="5">
    <source>
        <dbReference type="Proteomes" id="UP000013041"/>
    </source>
</evidence>
<dbReference type="AlphaFoldDB" id="R0BC27"/>
<name>R0BC27_9FIRM</name>
<dbReference type="PANTHER" id="PTHR43401:SF2">
    <property type="entry name" value="L-THREONINE 3-DEHYDROGENASE"/>
    <property type="match status" value="1"/>
</dbReference>
<dbReference type="InterPro" id="IPR011032">
    <property type="entry name" value="GroES-like_sf"/>
</dbReference>
<dbReference type="GO" id="GO:0016491">
    <property type="term" value="F:oxidoreductase activity"/>
    <property type="evidence" value="ECO:0007669"/>
    <property type="project" value="UniProtKB-KW"/>
</dbReference>
<dbReference type="RefSeq" id="WP_002571484.1">
    <property type="nucleotide sequence ID" value="NZ_KB851149.1"/>
</dbReference>
<protein>
    <submittedName>
        <fullName evidence="4">Chlorophyll synthesis pathway protein BchC</fullName>
    </submittedName>
</protein>
<evidence type="ECO:0000256" key="1">
    <source>
        <dbReference type="ARBA" id="ARBA00023002"/>
    </source>
</evidence>
<dbReference type="Pfam" id="PF08240">
    <property type="entry name" value="ADH_N"/>
    <property type="match status" value="1"/>
</dbReference>
<dbReference type="PANTHER" id="PTHR43401">
    <property type="entry name" value="L-THREONINE 3-DEHYDROGENASE"/>
    <property type="match status" value="1"/>
</dbReference>